<keyword evidence="3" id="KW-0238">DNA-binding</keyword>
<dbReference type="RefSeq" id="WP_248601797.1">
    <property type="nucleotide sequence ID" value="NZ_JAJIAO010000005.1"/>
</dbReference>
<feature type="domain" description="HTH merR-type" evidence="5">
    <location>
        <begin position="22"/>
        <end position="91"/>
    </location>
</feature>
<evidence type="ECO:0000256" key="2">
    <source>
        <dbReference type="ARBA" id="ARBA00023015"/>
    </source>
</evidence>
<protein>
    <submittedName>
        <fullName evidence="6">MerR family transcriptional regulator</fullName>
    </submittedName>
</protein>
<dbReference type="Gene3D" id="1.10.1660.10">
    <property type="match status" value="1"/>
</dbReference>
<dbReference type="EMBL" id="JAJIAO010000005">
    <property type="protein sequence ID" value="MCK8624939.1"/>
    <property type="molecule type" value="Genomic_DNA"/>
</dbReference>
<dbReference type="Proteomes" id="UP001522905">
    <property type="component" value="Unassembled WGS sequence"/>
</dbReference>
<accession>A0ABT0I2I4</accession>
<evidence type="ECO:0000259" key="5">
    <source>
        <dbReference type="PROSITE" id="PS50937"/>
    </source>
</evidence>
<evidence type="ECO:0000256" key="3">
    <source>
        <dbReference type="ARBA" id="ARBA00023125"/>
    </source>
</evidence>
<dbReference type="PANTHER" id="PTHR30204:SF69">
    <property type="entry name" value="MERR-FAMILY TRANSCRIPTIONAL REGULATOR"/>
    <property type="match status" value="1"/>
</dbReference>
<organism evidence="6 7">
    <name type="scientific">Apilactobacillus xinyiensis</name>
    <dbReference type="NCBI Taxonomy" id="2841032"/>
    <lineage>
        <taxon>Bacteria</taxon>
        <taxon>Bacillati</taxon>
        <taxon>Bacillota</taxon>
        <taxon>Bacilli</taxon>
        <taxon>Lactobacillales</taxon>
        <taxon>Lactobacillaceae</taxon>
        <taxon>Apilactobacillus</taxon>
    </lineage>
</organism>
<keyword evidence="7" id="KW-1185">Reference proteome</keyword>
<dbReference type="SMART" id="SM00422">
    <property type="entry name" value="HTH_MERR"/>
    <property type="match status" value="1"/>
</dbReference>
<evidence type="ECO:0000313" key="7">
    <source>
        <dbReference type="Proteomes" id="UP001522905"/>
    </source>
</evidence>
<keyword evidence="2" id="KW-0805">Transcription regulation</keyword>
<dbReference type="CDD" id="cd01105">
    <property type="entry name" value="HTH_GlnR-like"/>
    <property type="match status" value="1"/>
</dbReference>
<gene>
    <name evidence="6" type="ORF">LNP07_05345</name>
</gene>
<dbReference type="InterPro" id="IPR000551">
    <property type="entry name" value="MerR-type_HTH_dom"/>
</dbReference>
<evidence type="ECO:0000256" key="1">
    <source>
        <dbReference type="ARBA" id="ARBA00022491"/>
    </source>
</evidence>
<dbReference type="Pfam" id="PF13411">
    <property type="entry name" value="MerR_1"/>
    <property type="match status" value="1"/>
</dbReference>
<name>A0ABT0I2I4_9LACO</name>
<dbReference type="InterPro" id="IPR047057">
    <property type="entry name" value="MerR_fam"/>
</dbReference>
<evidence type="ECO:0000256" key="4">
    <source>
        <dbReference type="ARBA" id="ARBA00023163"/>
    </source>
</evidence>
<proteinExistence type="predicted"/>
<reference evidence="6 7" key="1">
    <citation type="submission" date="2021-11" db="EMBL/GenBank/DDBJ databases">
        <title>Comparative genomics of bee honey and flower isolates.</title>
        <authorList>
            <person name="Bechtner J.D."/>
            <person name="Gallus M.K."/>
            <person name="Ehrmann M."/>
        </authorList>
    </citation>
    <scope>NUCLEOTIDE SEQUENCE [LARGE SCALE GENOMIC DNA]</scope>
    <source>
        <strain evidence="6 7">M161</strain>
    </source>
</reference>
<sequence>MDINKKWGGVMIPSTVQLKKLIFKIGEVSKMIDVSPRQIRYWESKGFIESLRGNENSSRVYNFHNFMKISSIKYYLDQGYTLQGAIDQTAKHAKNMDFLRKFLEKSYHGIKQLDGKMAVNLGFFDAEKSKILYGLLNDDGEVQYKIVKK</sequence>
<evidence type="ECO:0000313" key="6">
    <source>
        <dbReference type="EMBL" id="MCK8624939.1"/>
    </source>
</evidence>
<dbReference type="InterPro" id="IPR009061">
    <property type="entry name" value="DNA-bd_dom_put_sf"/>
</dbReference>
<dbReference type="SUPFAM" id="SSF46955">
    <property type="entry name" value="Putative DNA-binding domain"/>
    <property type="match status" value="1"/>
</dbReference>
<dbReference type="PROSITE" id="PS00552">
    <property type="entry name" value="HTH_MERR_1"/>
    <property type="match status" value="1"/>
</dbReference>
<comment type="caution">
    <text evidence="6">The sequence shown here is derived from an EMBL/GenBank/DDBJ whole genome shotgun (WGS) entry which is preliminary data.</text>
</comment>
<keyword evidence="4" id="KW-0804">Transcription</keyword>
<dbReference type="PROSITE" id="PS50937">
    <property type="entry name" value="HTH_MERR_2"/>
    <property type="match status" value="1"/>
</dbReference>
<dbReference type="PANTHER" id="PTHR30204">
    <property type="entry name" value="REDOX-CYCLING DRUG-SENSING TRANSCRIPTIONAL ACTIVATOR SOXR"/>
    <property type="match status" value="1"/>
</dbReference>
<keyword evidence="1" id="KW-0678">Repressor</keyword>